<evidence type="ECO:0000256" key="2">
    <source>
        <dbReference type="ARBA" id="ARBA00022723"/>
    </source>
</evidence>
<dbReference type="InterPro" id="IPR036849">
    <property type="entry name" value="Enolase-like_C_sf"/>
</dbReference>
<dbReference type="AlphaFoldDB" id="A0A2M8W624"/>
<dbReference type="Proteomes" id="UP000228531">
    <property type="component" value="Unassembled WGS sequence"/>
</dbReference>
<keyword evidence="3 6" id="KW-0460">Magnesium</keyword>
<dbReference type="InterPro" id="IPR029065">
    <property type="entry name" value="Enolase_C-like"/>
</dbReference>
<evidence type="ECO:0000256" key="6">
    <source>
        <dbReference type="PIRSR" id="PIRSR634603-3"/>
    </source>
</evidence>
<dbReference type="InterPro" id="IPR013341">
    <property type="entry name" value="Mandelate_racemase_N_dom"/>
</dbReference>
<dbReference type="PANTHER" id="PTHR48080">
    <property type="entry name" value="D-GALACTONATE DEHYDRATASE-RELATED"/>
    <property type="match status" value="1"/>
</dbReference>
<dbReference type="SFLD" id="SFLDF00010">
    <property type="entry name" value="dipeptide_epimerase"/>
    <property type="match status" value="1"/>
</dbReference>
<accession>A0A2M8W624</accession>
<evidence type="ECO:0000313" key="10">
    <source>
        <dbReference type="Proteomes" id="UP000228531"/>
    </source>
</evidence>
<evidence type="ECO:0000259" key="8">
    <source>
        <dbReference type="SMART" id="SM00922"/>
    </source>
</evidence>
<name>A0A2M8W624_9RHOB</name>
<comment type="cofactor">
    <cofactor evidence="6 7">
        <name>Mg(2+)</name>
        <dbReference type="ChEBI" id="CHEBI:18420"/>
    </cofactor>
    <text evidence="6 7">Binds 1 Mg(2+) ion per subunit.</text>
</comment>
<gene>
    <name evidence="9" type="ORF">BC777_2728</name>
</gene>
<dbReference type="GO" id="GO:0046872">
    <property type="term" value="F:metal ion binding"/>
    <property type="evidence" value="ECO:0007669"/>
    <property type="project" value="UniProtKB-KW"/>
</dbReference>
<keyword evidence="10" id="KW-1185">Reference proteome</keyword>
<feature type="binding site" evidence="6">
    <location>
        <position position="223"/>
    </location>
    <ligand>
        <name>Mg(2+)</name>
        <dbReference type="ChEBI" id="CHEBI:18420"/>
    </ligand>
</feature>
<dbReference type="NCBIfam" id="NF042940">
    <property type="entry name" value="racemase_DgcA"/>
    <property type="match status" value="1"/>
</dbReference>
<feature type="active site" description="Proton acceptor; specific for (S)-substrate epimerization" evidence="5">
    <location>
        <position position="268"/>
    </location>
</feature>
<feature type="binding site" evidence="6">
    <location>
        <position position="246"/>
    </location>
    <ligand>
        <name>Mg(2+)</name>
        <dbReference type="ChEBI" id="CHEBI:18420"/>
    </ligand>
</feature>
<feature type="active site" description="Proton acceptor; specific for (R)-substrate epimerization" evidence="5">
    <location>
        <position position="172"/>
    </location>
</feature>
<comment type="caution">
    <text evidence="9">The sequence shown here is derived from an EMBL/GenBank/DDBJ whole genome shotgun (WGS) entry which is preliminary data.</text>
</comment>
<keyword evidence="4 7" id="KW-0413">Isomerase</keyword>
<dbReference type="EC" id="5.1.1.-" evidence="7"/>
<dbReference type="Gene3D" id="3.20.20.120">
    <property type="entry name" value="Enolase-like C-terminal domain"/>
    <property type="match status" value="1"/>
</dbReference>
<keyword evidence="2 6" id="KW-0479">Metal-binding</keyword>
<dbReference type="PANTHER" id="PTHR48080:SF3">
    <property type="entry name" value="ENOLASE SUPERFAMILY MEMBER DDB_G0284701"/>
    <property type="match status" value="1"/>
</dbReference>
<evidence type="ECO:0000313" key="9">
    <source>
        <dbReference type="EMBL" id="PJI86359.1"/>
    </source>
</evidence>
<dbReference type="Pfam" id="PF02746">
    <property type="entry name" value="MR_MLE_N"/>
    <property type="match status" value="1"/>
</dbReference>
<sequence>MRWMLSKPLFLSRAQDASGGSFFDQDEEELMQVSVTQDVFQLAQVFTISRGSRTEAQVLTVAVEGDGARGMGECVPYARYGETLESVTAQVEGFKGGWPELPDALPAGAARNALDCAFWDHAAKHAGKRVWDLLGLPEPQPEITAYTLSLDTPEAMQKQAAANAMRPLLKIKLGTPDDMARLEAVRRGAPDVPIIVDANEGWTAEVYADLAPHLIRLGVQMVEQPLPVGQDDILAEIARPLPVCADESCHDRASLPGLRGKYDMVNIKLDKTGGLTEALALKRQALAAGYGVMVGCMVGSSLAMAPATILAQGVAFTDLDGPLLLAEDRDEPLKFDDHGVHPPAAALWG</sequence>
<dbReference type="InterPro" id="IPR034593">
    <property type="entry name" value="DgoD-like"/>
</dbReference>
<dbReference type="SUPFAM" id="SSF51604">
    <property type="entry name" value="Enolase C-terminal domain-like"/>
    <property type="match status" value="1"/>
</dbReference>
<dbReference type="SUPFAM" id="SSF54826">
    <property type="entry name" value="Enolase N-terminal domain-like"/>
    <property type="match status" value="1"/>
</dbReference>
<dbReference type="InterPro" id="IPR034603">
    <property type="entry name" value="Dipeptide_epimerase"/>
</dbReference>
<evidence type="ECO:0000256" key="1">
    <source>
        <dbReference type="ARBA" id="ARBA00008031"/>
    </source>
</evidence>
<evidence type="ECO:0000256" key="3">
    <source>
        <dbReference type="ARBA" id="ARBA00022842"/>
    </source>
</evidence>
<reference evidence="9 10" key="1">
    <citation type="submission" date="2017-11" db="EMBL/GenBank/DDBJ databases">
        <title>Genomic Encyclopedia of Archaeal and Bacterial Type Strains, Phase II (KMG-II): From Individual Species to Whole Genera.</title>
        <authorList>
            <person name="Goeker M."/>
        </authorList>
    </citation>
    <scope>NUCLEOTIDE SEQUENCE [LARGE SCALE GENOMIC DNA]</scope>
    <source>
        <strain evidence="9 10">DSM 29128</strain>
    </source>
</reference>
<feature type="binding site" evidence="6">
    <location>
        <position position="197"/>
    </location>
    <ligand>
        <name>Mg(2+)</name>
        <dbReference type="ChEBI" id="CHEBI:18420"/>
    </ligand>
</feature>
<dbReference type="InterPro" id="IPR013342">
    <property type="entry name" value="Mandelate_racemase_C"/>
</dbReference>
<dbReference type="SFLD" id="SFLDS00001">
    <property type="entry name" value="Enolase"/>
    <property type="match status" value="1"/>
</dbReference>
<comment type="similarity">
    <text evidence="1 7">Belongs to the mandelate racemase/muconate lactonizing enzyme family.</text>
</comment>
<dbReference type="InterPro" id="IPR029017">
    <property type="entry name" value="Enolase-like_N"/>
</dbReference>
<evidence type="ECO:0000256" key="4">
    <source>
        <dbReference type="ARBA" id="ARBA00023235"/>
    </source>
</evidence>
<evidence type="ECO:0000256" key="5">
    <source>
        <dbReference type="PIRSR" id="PIRSR634603-1"/>
    </source>
</evidence>
<dbReference type="Gene3D" id="3.30.390.10">
    <property type="entry name" value="Enolase-like, N-terminal domain"/>
    <property type="match status" value="1"/>
</dbReference>
<protein>
    <recommendedName>
        <fullName evidence="7">Dipeptide epimerase</fullName>
        <ecNumber evidence="7">5.1.1.-</ecNumber>
    </recommendedName>
</protein>
<evidence type="ECO:0000256" key="7">
    <source>
        <dbReference type="RuleBase" id="RU366006"/>
    </source>
</evidence>
<dbReference type="SMART" id="SM00922">
    <property type="entry name" value="MR_MLE"/>
    <property type="match status" value="1"/>
</dbReference>
<dbReference type="GO" id="GO:0016855">
    <property type="term" value="F:racemase and epimerase activity, acting on amino acids and derivatives"/>
    <property type="evidence" value="ECO:0007669"/>
    <property type="project" value="UniProtKB-UniRule"/>
</dbReference>
<dbReference type="EMBL" id="PGTY01000002">
    <property type="protein sequence ID" value="PJI86359.1"/>
    <property type="molecule type" value="Genomic_DNA"/>
</dbReference>
<dbReference type="SFLD" id="SFLDG00180">
    <property type="entry name" value="muconate_cycloisomerase"/>
    <property type="match status" value="1"/>
</dbReference>
<dbReference type="CDD" id="cd03319">
    <property type="entry name" value="L-Ala-DL-Glu_epimerase"/>
    <property type="match status" value="1"/>
</dbReference>
<feature type="domain" description="Mandelate racemase/muconate lactonizing enzyme C-terminal" evidence="8">
    <location>
        <begin position="153"/>
        <end position="244"/>
    </location>
</feature>
<dbReference type="Pfam" id="PF13378">
    <property type="entry name" value="MR_MLE_C"/>
    <property type="match status" value="1"/>
</dbReference>
<organism evidence="9 10">
    <name type="scientific">Yoonia maricola</name>
    <dbReference type="NCBI Taxonomy" id="420999"/>
    <lineage>
        <taxon>Bacteria</taxon>
        <taxon>Pseudomonadati</taxon>
        <taxon>Pseudomonadota</taxon>
        <taxon>Alphaproteobacteria</taxon>
        <taxon>Rhodobacterales</taxon>
        <taxon>Paracoccaceae</taxon>
        <taxon>Yoonia</taxon>
    </lineage>
</organism>
<proteinExistence type="inferred from homology"/>